<evidence type="ECO:0000256" key="3">
    <source>
        <dbReference type="ARBA" id="ARBA00022692"/>
    </source>
</evidence>
<evidence type="ECO:0000256" key="4">
    <source>
        <dbReference type="ARBA" id="ARBA00022968"/>
    </source>
</evidence>
<evidence type="ECO:0000256" key="2">
    <source>
        <dbReference type="ARBA" id="ARBA00005876"/>
    </source>
</evidence>
<dbReference type="OrthoDB" id="5912413at2759"/>
<dbReference type="PANTHER" id="PTHR11523:SF28">
    <property type="entry name" value="NA_K-ATPASE BETA SUBUNIT ISOFORM 4-RELATED"/>
    <property type="match status" value="1"/>
</dbReference>
<dbReference type="PANTHER" id="PTHR11523">
    <property type="entry name" value="SODIUM/POTASSIUM-DEPENDENT ATPASE BETA SUBUNIT"/>
    <property type="match status" value="1"/>
</dbReference>
<dbReference type="Gene3D" id="2.60.40.1660">
    <property type="entry name" value="Na, k-atpase alpha subunit"/>
    <property type="match status" value="1"/>
</dbReference>
<dbReference type="GO" id="GO:1990573">
    <property type="term" value="P:potassium ion import across plasma membrane"/>
    <property type="evidence" value="ECO:0007669"/>
    <property type="project" value="TreeGrafter"/>
</dbReference>
<dbReference type="Proteomes" id="UP000076420">
    <property type="component" value="Unassembled WGS sequence"/>
</dbReference>
<gene>
    <name evidence="8" type="primary">106064902</name>
    <name evidence="11" type="synonym">LOC106064902</name>
</gene>
<protein>
    <submittedName>
        <fullName evidence="11">Sodium/potassium-transporting ATPase subunit beta-1-like</fullName>
    </submittedName>
</protein>
<dbReference type="VEuPathDB" id="VectorBase:BGLAX_045382"/>
<evidence type="ECO:0000313" key="8">
    <source>
        <dbReference type="EnsemblMetazoa" id="BGLB006845-PB"/>
    </source>
</evidence>
<dbReference type="VEuPathDB" id="VectorBase:BGLB006845"/>
<dbReference type="GeneID" id="106064902"/>
<dbReference type="OMA" id="NRNSGEF"/>
<comment type="subcellular location">
    <subcellularLocation>
        <location evidence="1">Membrane</location>
        <topology evidence="1">Single-pass type II membrane protein</topology>
    </subcellularLocation>
</comment>
<keyword evidence="5 7" id="KW-1133">Transmembrane helix</keyword>
<dbReference type="GO" id="GO:0030007">
    <property type="term" value="P:intracellular potassium ion homeostasis"/>
    <property type="evidence" value="ECO:0007669"/>
    <property type="project" value="TreeGrafter"/>
</dbReference>
<dbReference type="GO" id="GO:0005890">
    <property type="term" value="C:sodium:potassium-exchanging ATPase complex"/>
    <property type="evidence" value="ECO:0007669"/>
    <property type="project" value="InterPro"/>
</dbReference>
<dbReference type="Proteomes" id="UP001165740">
    <property type="component" value="Chromosome 15"/>
</dbReference>
<dbReference type="GO" id="GO:0001671">
    <property type="term" value="F:ATPase activator activity"/>
    <property type="evidence" value="ECO:0007669"/>
    <property type="project" value="TreeGrafter"/>
</dbReference>
<evidence type="ECO:0000256" key="5">
    <source>
        <dbReference type="ARBA" id="ARBA00022989"/>
    </source>
</evidence>
<evidence type="ECO:0000313" key="9">
    <source>
        <dbReference type="Proteomes" id="UP000076420"/>
    </source>
</evidence>
<keyword evidence="6 7" id="KW-0472">Membrane</keyword>
<proteinExistence type="inferred from homology"/>
<dbReference type="STRING" id="6526.A0A2C9JRF8"/>
<keyword evidence="3 7" id="KW-0812">Transmembrane</keyword>
<evidence type="ECO:0000256" key="1">
    <source>
        <dbReference type="ARBA" id="ARBA00004606"/>
    </source>
</evidence>
<comment type="similarity">
    <text evidence="2">Belongs to the X(+)/potassium ATPases subunit beta family.</text>
</comment>
<evidence type="ECO:0000313" key="11">
    <source>
        <dbReference type="RefSeq" id="XP_013079011.1"/>
    </source>
</evidence>
<sequence>MASHVSVRSAYSTASSAFYQSTITSTGLQRETFGDRLHQTRLWLYNPEDGTVMGRTPKDWAIYIFCIFAFLIGLIGMSATFCTILYWAVGWNHPTLQGASSILQTPGMSFRPQPYLGSTLVRFMKGDPTTYTHYLDHIEAYIQYYENQLQVGDRYKDCSEIRNRRTEELDKVCVFDPIVLGGDCVKQQNYGFDDGQPCILLKLNRIHGWVPEEFTPETVPALIKDDWDSDDPWWIHVRCDGDDDTTRENMGDLSYFPQQGFHFKYFPFLNQQGYRSPLMFLRFENPHPGFLLMMTCRAFAKNIIHDRVEQVGQVHFEVIVD</sequence>
<accession>A0A2C9JRF8</accession>
<reference evidence="11" key="2">
    <citation type="submission" date="2025-04" db="UniProtKB">
        <authorList>
            <consortium name="RefSeq"/>
        </authorList>
    </citation>
    <scope>IDENTIFICATION</scope>
</reference>
<dbReference type="EnsemblMetazoa" id="BGLB006845-RB">
    <property type="protein sequence ID" value="BGLB006845-PB"/>
    <property type="gene ID" value="BGLB006845"/>
</dbReference>
<dbReference type="RefSeq" id="XP_013079011.1">
    <property type="nucleotide sequence ID" value="XM_013223557.2"/>
</dbReference>
<keyword evidence="10" id="KW-1185">Reference proteome</keyword>
<dbReference type="KEGG" id="bgt:106064902"/>
<evidence type="ECO:0000256" key="6">
    <source>
        <dbReference type="ARBA" id="ARBA00023136"/>
    </source>
</evidence>
<dbReference type="InterPro" id="IPR000402">
    <property type="entry name" value="Na/K_ATPase_sub_beta"/>
</dbReference>
<evidence type="ECO:0000256" key="7">
    <source>
        <dbReference type="SAM" id="Phobius"/>
    </source>
</evidence>
<name>A0A2C9JRF8_BIOGL</name>
<dbReference type="GO" id="GO:0036376">
    <property type="term" value="P:sodium ion export across plasma membrane"/>
    <property type="evidence" value="ECO:0007669"/>
    <property type="project" value="TreeGrafter"/>
</dbReference>
<dbReference type="GO" id="GO:0006883">
    <property type="term" value="P:intracellular sodium ion homeostasis"/>
    <property type="evidence" value="ECO:0007669"/>
    <property type="project" value="TreeGrafter"/>
</dbReference>
<keyword evidence="4" id="KW-0735">Signal-anchor</keyword>
<dbReference type="Pfam" id="PF00287">
    <property type="entry name" value="Na_K-ATPase"/>
    <property type="match status" value="1"/>
</dbReference>
<feature type="transmembrane region" description="Helical" evidence="7">
    <location>
        <begin position="60"/>
        <end position="89"/>
    </location>
</feature>
<organism evidence="8 9">
    <name type="scientific">Biomphalaria glabrata</name>
    <name type="common">Bloodfluke planorb</name>
    <name type="synonym">Freshwater snail</name>
    <dbReference type="NCBI Taxonomy" id="6526"/>
    <lineage>
        <taxon>Eukaryota</taxon>
        <taxon>Metazoa</taxon>
        <taxon>Spiralia</taxon>
        <taxon>Lophotrochozoa</taxon>
        <taxon>Mollusca</taxon>
        <taxon>Gastropoda</taxon>
        <taxon>Heterobranchia</taxon>
        <taxon>Euthyneura</taxon>
        <taxon>Panpulmonata</taxon>
        <taxon>Hygrophila</taxon>
        <taxon>Lymnaeoidea</taxon>
        <taxon>Planorbidae</taxon>
        <taxon>Biomphalaria</taxon>
    </lineage>
</organism>
<reference evidence="8" key="1">
    <citation type="submission" date="2020-05" db="UniProtKB">
        <authorList>
            <consortium name="EnsemblMetazoa"/>
        </authorList>
    </citation>
    <scope>IDENTIFICATION</scope>
    <source>
        <strain evidence="8">BB02</strain>
    </source>
</reference>
<dbReference type="AlphaFoldDB" id="A0A2C9JRF8"/>
<dbReference type="InterPro" id="IPR038702">
    <property type="entry name" value="Na/K_ATPase_sub_beta_sf"/>
</dbReference>
<evidence type="ECO:0000313" key="10">
    <source>
        <dbReference type="Proteomes" id="UP001165740"/>
    </source>
</evidence>